<dbReference type="InterPro" id="IPR007219">
    <property type="entry name" value="XnlR_reg_dom"/>
</dbReference>
<dbReference type="SUPFAM" id="SSF57701">
    <property type="entry name" value="Zn2/Cys6 DNA-binding domain"/>
    <property type="match status" value="1"/>
</dbReference>
<evidence type="ECO:0000313" key="6">
    <source>
        <dbReference type="Proteomes" id="UP000826573"/>
    </source>
</evidence>
<dbReference type="Gene3D" id="4.10.240.10">
    <property type="entry name" value="Zn(2)-C6 fungal-type DNA-binding domain"/>
    <property type="match status" value="1"/>
</dbReference>
<evidence type="ECO:0000313" key="5">
    <source>
        <dbReference type="EMBL" id="KAH0533404.1"/>
    </source>
</evidence>
<dbReference type="InterPro" id="IPR036864">
    <property type="entry name" value="Zn2-C6_fun-type_DNA-bd_sf"/>
</dbReference>
<accession>A0A9P8HYI7</accession>
<dbReference type="GO" id="GO:0006351">
    <property type="term" value="P:DNA-templated transcription"/>
    <property type="evidence" value="ECO:0007669"/>
    <property type="project" value="InterPro"/>
</dbReference>
<dbReference type="PANTHER" id="PTHR47425:SF3">
    <property type="entry name" value="ZN(II)2CYS6 TRANSCRIPTION FACTOR (EUROFUNG)"/>
    <property type="match status" value="1"/>
</dbReference>
<sequence>MAAEMWPPEVFGSFSAMISASTLSSQYSYNEPAIEAMAMSTFRHRRSAVACQNCRRRKVRCSVQVTGIPCINCSQDGVGCVLLESNRNSRHKQSSGLRHNHSPIQFELNRPVTTASRTVPQPLPQSSAEQGPSSIASYSPQGNDSSNIADDSGLAAGTDSRGSPDDQRIGAEISSAALGQSNQAGRPFYTGEAPGFTSVLDACSPSQQPVARHILIPEAPISLSAQDREYLQYKGVFTLPQKNTCNELLRAYFHHVHPMMPIVDATVLLKFHETGKASEWNLLLLWSMFFVAANFVDARVWTLEGYSSRKEMKAAMYSRAKCLYDNGGETDKVVLLQSALLMGFWHSKWDGHSQPWYWIGVAISLCQMLGLHRDPDSVKFNTSFPNHQRHLWRRLWWTCFFRDRSLSLTLGRPLRINLNDCNTPMVSSADVLSDLTQIPASIASAYIPEDFSQLAHYWITLIELSKLLGDVLTLCYQPFGPSPTLRQIELLEAKLLQMQLPERYAIEQSRLASFYLYHLQLHYHAILITFYCPYIAKAPEDLSPAIKNEWQNEMRNKMDSAAVRSNAIVDNIVRDKLLRFACPMTPSLLVSAMHVHLLNCKSTDALSRRLSLNKLELCMMVMEDLEETYTSASVYRGVFLEAIRQLYPNYSGSPTGVASTAGGGPLSRATPADDSAALPNINDDILTTLLDEASCFNFWESFSDIQLELEPSL</sequence>
<keyword evidence="6" id="KW-1185">Reference proteome</keyword>
<evidence type="ECO:0000256" key="3">
    <source>
        <dbReference type="SAM" id="MobiDB-lite"/>
    </source>
</evidence>
<dbReference type="PANTHER" id="PTHR47425">
    <property type="entry name" value="FARB-RELATED"/>
    <property type="match status" value="1"/>
</dbReference>
<dbReference type="GO" id="GO:0000981">
    <property type="term" value="F:DNA-binding transcription factor activity, RNA polymerase II-specific"/>
    <property type="evidence" value="ECO:0007669"/>
    <property type="project" value="InterPro"/>
</dbReference>
<dbReference type="AlphaFoldDB" id="A0A9P8HYI7"/>
<evidence type="ECO:0000259" key="4">
    <source>
        <dbReference type="PROSITE" id="PS50048"/>
    </source>
</evidence>
<keyword evidence="2" id="KW-0539">Nucleus</keyword>
<dbReference type="CDD" id="cd12148">
    <property type="entry name" value="fungal_TF_MHR"/>
    <property type="match status" value="1"/>
</dbReference>
<name>A0A9P8HYI7_9HYPO</name>
<dbReference type="CDD" id="cd00067">
    <property type="entry name" value="GAL4"/>
    <property type="match status" value="1"/>
</dbReference>
<feature type="region of interest" description="Disordered" evidence="3">
    <location>
        <begin position="116"/>
        <end position="168"/>
    </location>
</feature>
<dbReference type="SMART" id="SM00906">
    <property type="entry name" value="Fungal_trans"/>
    <property type="match status" value="1"/>
</dbReference>
<dbReference type="Proteomes" id="UP000826573">
    <property type="component" value="Unassembled WGS sequence"/>
</dbReference>
<keyword evidence="1" id="KW-0479">Metal-binding</keyword>
<dbReference type="PROSITE" id="PS00463">
    <property type="entry name" value="ZN2_CY6_FUNGAL_1"/>
    <property type="match status" value="1"/>
</dbReference>
<reference evidence="5 6" key="1">
    <citation type="submission" date="2021-08" db="EMBL/GenBank/DDBJ databases">
        <title>The highly contiguous genome resource for Trichoderma semiorbis FJ059, a fungal antagonistic to plant pathogens.</title>
        <authorList>
            <person name="Liu T."/>
        </authorList>
    </citation>
    <scope>NUCLEOTIDE SEQUENCE [LARGE SCALE GENOMIC DNA]</scope>
    <source>
        <strain evidence="5 6">FJ059</strain>
    </source>
</reference>
<dbReference type="GO" id="GO:0003677">
    <property type="term" value="F:DNA binding"/>
    <property type="evidence" value="ECO:0007669"/>
    <property type="project" value="InterPro"/>
</dbReference>
<evidence type="ECO:0000256" key="2">
    <source>
        <dbReference type="ARBA" id="ARBA00023242"/>
    </source>
</evidence>
<feature type="compositionally biased region" description="Polar residues" evidence="3">
    <location>
        <begin position="116"/>
        <end position="149"/>
    </location>
</feature>
<dbReference type="EMBL" id="JAIMJC010000001">
    <property type="protein sequence ID" value="KAH0533404.1"/>
    <property type="molecule type" value="Genomic_DNA"/>
</dbReference>
<evidence type="ECO:0000256" key="1">
    <source>
        <dbReference type="ARBA" id="ARBA00022723"/>
    </source>
</evidence>
<dbReference type="Pfam" id="PF04082">
    <property type="entry name" value="Fungal_trans"/>
    <property type="match status" value="1"/>
</dbReference>
<organism evidence="5 6">
    <name type="scientific">Trichoderma semiorbis</name>
    <dbReference type="NCBI Taxonomy" id="1491008"/>
    <lineage>
        <taxon>Eukaryota</taxon>
        <taxon>Fungi</taxon>
        <taxon>Dikarya</taxon>
        <taxon>Ascomycota</taxon>
        <taxon>Pezizomycotina</taxon>
        <taxon>Sordariomycetes</taxon>
        <taxon>Hypocreomycetidae</taxon>
        <taxon>Hypocreales</taxon>
        <taxon>Hypocreaceae</taxon>
        <taxon>Trichoderma</taxon>
    </lineage>
</organism>
<dbReference type="PROSITE" id="PS50048">
    <property type="entry name" value="ZN2_CY6_FUNGAL_2"/>
    <property type="match status" value="1"/>
</dbReference>
<dbReference type="InterPro" id="IPR052761">
    <property type="entry name" value="Fungal_Detox/Toxin_TFs"/>
</dbReference>
<dbReference type="SMART" id="SM00066">
    <property type="entry name" value="GAL4"/>
    <property type="match status" value="1"/>
</dbReference>
<dbReference type="InterPro" id="IPR001138">
    <property type="entry name" value="Zn2Cys6_DnaBD"/>
</dbReference>
<comment type="caution">
    <text evidence="5">The sequence shown here is derived from an EMBL/GenBank/DDBJ whole genome shotgun (WGS) entry which is preliminary data.</text>
</comment>
<protein>
    <recommendedName>
        <fullName evidence="4">Zn(2)-C6 fungal-type domain-containing protein</fullName>
    </recommendedName>
</protein>
<feature type="domain" description="Zn(2)-C6 fungal-type" evidence="4">
    <location>
        <begin position="50"/>
        <end position="82"/>
    </location>
</feature>
<proteinExistence type="predicted"/>
<dbReference type="Pfam" id="PF00172">
    <property type="entry name" value="Zn_clus"/>
    <property type="match status" value="1"/>
</dbReference>
<dbReference type="GO" id="GO:0008270">
    <property type="term" value="F:zinc ion binding"/>
    <property type="evidence" value="ECO:0007669"/>
    <property type="project" value="InterPro"/>
</dbReference>
<gene>
    <name evidence="5" type="ORF">TsFJ059_001978</name>
</gene>